<dbReference type="PANTHER" id="PTHR20208:SF10">
    <property type="entry name" value="STRUCTURE-SPECIFIC ENDONUCLEASE SUBUNIT SLX1"/>
    <property type="match status" value="1"/>
</dbReference>
<protein>
    <recommendedName>
        <fullName evidence="5">Zinc finger PHD-type domain-containing protein</fullName>
    </recommendedName>
</protein>
<dbReference type="Pfam" id="PF21202">
    <property type="entry name" value="SLX1_C"/>
    <property type="match status" value="1"/>
</dbReference>
<dbReference type="GO" id="GO:0033557">
    <property type="term" value="C:Slx1-Slx4 complex"/>
    <property type="evidence" value="ECO:0007669"/>
    <property type="project" value="TreeGrafter"/>
</dbReference>
<evidence type="ECO:0000259" key="5">
    <source>
        <dbReference type="SMART" id="SM00249"/>
    </source>
</evidence>
<feature type="region of interest" description="Disordered" evidence="4">
    <location>
        <begin position="299"/>
        <end position="327"/>
    </location>
</feature>
<keyword evidence="2" id="KW-0863">Zinc-finger</keyword>
<evidence type="ECO:0000256" key="1">
    <source>
        <dbReference type="ARBA" id="ARBA00022723"/>
    </source>
</evidence>
<dbReference type="Proteomes" id="UP000606974">
    <property type="component" value="Unassembled WGS sequence"/>
</dbReference>
<keyword evidence="7" id="KW-1185">Reference proteome</keyword>
<dbReference type="GO" id="GO:0008821">
    <property type="term" value="F:crossover junction DNA endonuclease activity"/>
    <property type="evidence" value="ECO:0007669"/>
    <property type="project" value="TreeGrafter"/>
</dbReference>
<dbReference type="InterPro" id="IPR001965">
    <property type="entry name" value="Znf_PHD"/>
</dbReference>
<sequence length="351" mass="39367">MTCIVAGFPSNIAALQFEWAWQNAHSTRHIPHHERISSATTCTKTSPKTGRLRRRPGRPKTSLTDKLSNLHLLLRVPYFSKWPLELRFFSGDVFQFWQTWCQRVDAQISPRIKVWLDKPKEGHDLVPQTHAGLSRKRRRLDAIGRGGVDGVDPTYASLRPVLEKAQLLLEEDKDLACGLCKQSLDPKHDLITVCSQAKCQSIYHMSCLSSQFLKAERTAAMLPGSGYCPSCKTHLSWVELMKEMTLRVRGEIEVRKMLRAKNWQEPSGVPQADALQDEWSDGFDMDEPDEDVLTAADVVDEDSDDAVSLTSVESDASHNSTRGAVVKARSNTKLPTVIEDSDADVIDLLSD</sequence>
<organism evidence="6 7">
    <name type="scientific">Endocarpon pusillum</name>
    <dbReference type="NCBI Taxonomy" id="364733"/>
    <lineage>
        <taxon>Eukaryota</taxon>
        <taxon>Fungi</taxon>
        <taxon>Dikarya</taxon>
        <taxon>Ascomycota</taxon>
        <taxon>Pezizomycotina</taxon>
        <taxon>Eurotiomycetes</taxon>
        <taxon>Chaetothyriomycetidae</taxon>
        <taxon>Verrucariales</taxon>
        <taxon>Verrucariaceae</taxon>
        <taxon>Endocarpon</taxon>
    </lineage>
</organism>
<dbReference type="InterPro" id="IPR011011">
    <property type="entry name" value="Znf_FYVE_PHD"/>
</dbReference>
<gene>
    <name evidence="6" type="ORF">GJ744_012238</name>
</gene>
<reference evidence="6" key="1">
    <citation type="submission" date="2020-02" db="EMBL/GenBank/DDBJ databases">
        <authorList>
            <person name="Palmer J.M."/>
        </authorList>
    </citation>
    <scope>NUCLEOTIDE SEQUENCE</scope>
    <source>
        <strain evidence="6">EPUS1.4</strain>
        <tissue evidence="6">Thallus</tissue>
    </source>
</reference>
<feature type="domain" description="Zinc finger PHD-type" evidence="5">
    <location>
        <begin position="176"/>
        <end position="232"/>
    </location>
</feature>
<comment type="caution">
    <text evidence="6">The sequence shown here is derived from an EMBL/GenBank/DDBJ whole genome shotgun (WGS) entry which is preliminary data.</text>
</comment>
<dbReference type="GO" id="GO:0017108">
    <property type="term" value="F:5'-flap endonuclease activity"/>
    <property type="evidence" value="ECO:0007669"/>
    <property type="project" value="TreeGrafter"/>
</dbReference>
<proteinExistence type="predicted"/>
<feature type="compositionally biased region" description="Polar residues" evidence="4">
    <location>
        <begin position="309"/>
        <end position="322"/>
    </location>
</feature>
<name>A0A8H7AE30_9EURO</name>
<evidence type="ECO:0000313" key="7">
    <source>
        <dbReference type="Proteomes" id="UP000606974"/>
    </source>
</evidence>
<evidence type="ECO:0000256" key="4">
    <source>
        <dbReference type="SAM" id="MobiDB-lite"/>
    </source>
</evidence>
<keyword evidence="3" id="KW-0862">Zinc</keyword>
<dbReference type="GO" id="GO:0000724">
    <property type="term" value="P:double-strand break repair via homologous recombination"/>
    <property type="evidence" value="ECO:0007669"/>
    <property type="project" value="TreeGrafter"/>
</dbReference>
<evidence type="ECO:0000256" key="3">
    <source>
        <dbReference type="ARBA" id="ARBA00022833"/>
    </source>
</evidence>
<dbReference type="AlphaFoldDB" id="A0A8H7AE30"/>
<dbReference type="InterPro" id="IPR048749">
    <property type="entry name" value="SLX1_C"/>
</dbReference>
<dbReference type="InterPro" id="IPR050381">
    <property type="entry name" value="SLX1_endonuclease"/>
</dbReference>
<dbReference type="OrthoDB" id="24645at2759"/>
<accession>A0A8H7AE30</accession>
<dbReference type="SMART" id="SM00249">
    <property type="entry name" value="PHD"/>
    <property type="match status" value="1"/>
</dbReference>
<keyword evidence="1" id="KW-0479">Metal-binding</keyword>
<dbReference type="Gene3D" id="3.30.40.10">
    <property type="entry name" value="Zinc/RING finger domain, C3HC4 (zinc finger)"/>
    <property type="match status" value="1"/>
</dbReference>
<evidence type="ECO:0000313" key="6">
    <source>
        <dbReference type="EMBL" id="KAF7506087.1"/>
    </source>
</evidence>
<dbReference type="EMBL" id="JAACFV010000094">
    <property type="protein sequence ID" value="KAF7506087.1"/>
    <property type="molecule type" value="Genomic_DNA"/>
</dbReference>
<dbReference type="SUPFAM" id="SSF57903">
    <property type="entry name" value="FYVE/PHD zinc finger"/>
    <property type="match status" value="1"/>
</dbReference>
<dbReference type="GO" id="GO:0008270">
    <property type="term" value="F:zinc ion binding"/>
    <property type="evidence" value="ECO:0007669"/>
    <property type="project" value="UniProtKB-KW"/>
</dbReference>
<dbReference type="PANTHER" id="PTHR20208">
    <property type="entry name" value="STRUCTURE-SPECIFIC ENDONUCLEASE SUBUNIT SLX1"/>
    <property type="match status" value="1"/>
</dbReference>
<evidence type="ECO:0000256" key="2">
    <source>
        <dbReference type="ARBA" id="ARBA00022771"/>
    </source>
</evidence>
<dbReference type="InterPro" id="IPR013083">
    <property type="entry name" value="Znf_RING/FYVE/PHD"/>
</dbReference>